<reference evidence="1 2" key="1">
    <citation type="journal article" date="2016" name="Front. Microbiol.">
        <title>Comparative Genomic Analysis Reveals a Diverse Repertoire of Genes Involved in Prokaryote-Eukaryote Interactions within the Pseudovibrio Genus.</title>
        <authorList>
            <person name="Romano S."/>
            <person name="Fernandez-Guerra A."/>
            <person name="Reen F.J."/>
            <person name="Glockner F.O."/>
            <person name="Crowley S.P."/>
            <person name="O'Sullivan O."/>
            <person name="Cotter P.D."/>
            <person name="Adams C."/>
            <person name="Dobson A.D."/>
            <person name="O'Gara F."/>
        </authorList>
    </citation>
    <scope>NUCLEOTIDE SEQUENCE [LARGE SCALE GENOMIC DNA]</scope>
    <source>
        <strain evidence="1 2">Ad2</strain>
    </source>
</reference>
<protein>
    <submittedName>
        <fullName evidence="1">Uncharacterized protein</fullName>
    </submittedName>
</protein>
<comment type="caution">
    <text evidence="1">The sequence shown here is derived from an EMBL/GenBank/DDBJ whole genome shotgun (WGS) entry which is preliminary data.</text>
</comment>
<dbReference type="Proteomes" id="UP000076577">
    <property type="component" value="Unassembled WGS sequence"/>
</dbReference>
<keyword evidence="2" id="KW-1185">Reference proteome</keyword>
<evidence type="ECO:0000313" key="1">
    <source>
        <dbReference type="EMBL" id="KZL21753.1"/>
    </source>
</evidence>
<accession>A0A166AZM0</accession>
<dbReference type="AlphaFoldDB" id="A0A166AZM0"/>
<proteinExistence type="predicted"/>
<gene>
    <name evidence="1" type="ORF">PsAD2_00377</name>
</gene>
<dbReference type="EMBL" id="LMCB01000003">
    <property type="protein sequence ID" value="KZL21753.1"/>
    <property type="molecule type" value="Genomic_DNA"/>
</dbReference>
<name>A0A166AZM0_9HYPH</name>
<dbReference type="PATRIC" id="fig|989403.3.peg.398"/>
<organism evidence="1 2">
    <name type="scientific">Pseudovibrio axinellae</name>
    <dbReference type="NCBI Taxonomy" id="989403"/>
    <lineage>
        <taxon>Bacteria</taxon>
        <taxon>Pseudomonadati</taxon>
        <taxon>Pseudomonadota</taxon>
        <taxon>Alphaproteobacteria</taxon>
        <taxon>Hyphomicrobiales</taxon>
        <taxon>Stappiaceae</taxon>
        <taxon>Pseudovibrio</taxon>
    </lineage>
</organism>
<sequence length="74" mass="8675">MLTEELKTLAEKVRLILPSIHREFIDADRTCVCLCFGVLALKQLVCFVFHELLLVVFYRVFLPGNRRFFSKNTL</sequence>
<dbReference type="STRING" id="989403.SAMN05421798_102169"/>
<evidence type="ECO:0000313" key="2">
    <source>
        <dbReference type="Proteomes" id="UP000076577"/>
    </source>
</evidence>